<organism evidence="2 3">
    <name type="scientific">Prorocentrum cordatum</name>
    <dbReference type="NCBI Taxonomy" id="2364126"/>
    <lineage>
        <taxon>Eukaryota</taxon>
        <taxon>Sar</taxon>
        <taxon>Alveolata</taxon>
        <taxon>Dinophyceae</taxon>
        <taxon>Prorocentrales</taxon>
        <taxon>Prorocentraceae</taxon>
        <taxon>Prorocentrum</taxon>
    </lineage>
</organism>
<accession>A0ABN9VZA4</accession>
<keyword evidence="3" id="KW-1185">Reference proteome</keyword>
<protein>
    <recommendedName>
        <fullName evidence="4">Pyridoxal 5'-phosphate synthase</fullName>
    </recommendedName>
</protein>
<gene>
    <name evidence="2" type="ORF">PCOR1329_LOCUS61799</name>
</gene>
<proteinExistence type="predicted"/>
<dbReference type="EMBL" id="CAUYUJ010017783">
    <property type="protein sequence ID" value="CAK0877888.1"/>
    <property type="molecule type" value="Genomic_DNA"/>
</dbReference>
<evidence type="ECO:0000313" key="3">
    <source>
        <dbReference type="Proteomes" id="UP001189429"/>
    </source>
</evidence>
<evidence type="ECO:0008006" key="4">
    <source>
        <dbReference type="Google" id="ProtNLM"/>
    </source>
</evidence>
<evidence type="ECO:0000256" key="1">
    <source>
        <dbReference type="SAM" id="MobiDB-lite"/>
    </source>
</evidence>
<name>A0ABN9VZA4_9DINO</name>
<comment type="caution">
    <text evidence="2">The sequence shown here is derived from an EMBL/GenBank/DDBJ whole genome shotgun (WGS) entry which is preliminary data.</text>
</comment>
<dbReference type="Proteomes" id="UP001189429">
    <property type="component" value="Unassembled WGS sequence"/>
</dbReference>
<reference evidence="2" key="1">
    <citation type="submission" date="2023-10" db="EMBL/GenBank/DDBJ databases">
        <authorList>
            <person name="Chen Y."/>
            <person name="Shah S."/>
            <person name="Dougan E. K."/>
            <person name="Thang M."/>
            <person name="Chan C."/>
        </authorList>
    </citation>
    <scope>NUCLEOTIDE SEQUENCE [LARGE SCALE GENOMIC DNA]</scope>
</reference>
<sequence>MQRDPPTPFARYPRGSRPVATGAIAARGGAGEPEVVRGGGRCAGEPSVYPSWLFGEWEVRSRPVAFGEPLGARFVDAETRRAIRGDVEAGAEVAWRSRFYWAGAPAAAPGPVVQFRAFNAAQEVRAFLGRGGRQVIGEGDPRERPVRVLVAYPVEEGEAAWSWCAPCACASTPRGASARGRTRSCPPSCSGR</sequence>
<evidence type="ECO:0000313" key="2">
    <source>
        <dbReference type="EMBL" id="CAK0877888.1"/>
    </source>
</evidence>
<feature type="region of interest" description="Disordered" evidence="1">
    <location>
        <begin position="172"/>
        <end position="192"/>
    </location>
</feature>